<comment type="domain">
    <text evidence="5">The RxLR-dEER motif acts to carry the protein into the host cell cytoplasm through binding to cell surface phosphatidylinositol-3-phosphate.</text>
</comment>
<dbReference type="AlphaFoldDB" id="A0A8T1WMN5"/>
<gene>
    <name evidence="7" type="ORF">PHYBOEH_004182</name>
</gene>
<evidence type="ECO:0000256" key="1">
    <source>
        <dbReference type="ARBA" id="ARBA00004613"/>
    </source>
</evidence>
<feature type="chain" id="PRO_5035967050" description="RxLR effector protein" evidence="5">
    <location>
        <begin position="24"/>
        <end position="145"/>
    </location>
</feature>
<comment type="function">
    <text evidence="5">Effector that suppresses plant defense responses during pathogen infection.</text>
</comment>
<accession>A0A8T1WMN5</accession>
<evidence type="ECO:0000256" key="4">
    <source>
        <dbReference type="ARBA" id="ARBA00022729"/>
    </source>
</evidence>
<evidence type="ECO:0000313" key="8">
    <source>
        <dbReference type="Proteomes" id="UP000693981"/>
    </source>
</evidence>
<protein>
    <recommendedName>
        <fullName evidence="5">RxLR effector protein</fullName>
    </recommendedName>
</protein>
<keyword evidence="3 5" id="KW-0964">Secreted</keyword>
<dbReference type="Proteomes" id="UP000693981">
    <property type="component" value="Unassembled WGS sequence"/>
</dbReference>
<dbReference type="InterPro" id="IPR031825">
    <property type="entry name" value="RXLR"/>
</dbReference>
<comment type="subcellular location">
    <subcellularLocation>
        <location evidence="1 5">Secreted</location>
    </subcellularLocation>
</comment>
<feature type="signal peptide" evidence="5">
    <location>
        <begin position="1"/>
        <end position="23"/>
    </location>
</feature>
<proteinExistence type="inferred from homology"/>
<keyword evidence="4 5" id="KW-0732">Signal</keyword>
<dbReference type="GO" id="GO:0005576">
    <property type="term" value="C:extracellular region"/>
    <property type="evidence" value="ECO:0007669"/>
    <property type="project" value="UniProtKB-SubCell"/>
</dbReference>
<evidence type="ECO:0000256" key="2">
    <source>
        <dbReference type="ARBA" id="ARBA00010400"/>
    </source>
</evidence>
<dbReference type="EMBL" id="JAGDFL010000224">
    <property type="protein sequence ID" value="KAG7395157.1"/>
    <property type="molecule type" value="Genomic_DNA"/>
</dbReference>
<keyword evidence="8" id="KW-1185">Reference proteome</keyword>
<feature type="region of interest" description="Disordered" evidence="6">
    <location>
        <begin position="39"/>
        <end position="80"/>
    </location>
</feature>
<dbReference type="Pfam" id="PF16810">
    <property type="entry name" value="RXLR"/>
    <property type="match status" value="1"/>
</dbReference>
<evidence type="ECO:0000256" key="3">
    <source>
        <dbReference type="ARBA" id="ARBA00022525"/>
    </source>
</evidence>
<evidence type="ECO:0000313" key="7">
    <source>
        <dbReference type="EMBL" id="KAG7395157.1"/>
    </source>
</evidence>
<comment type="similarity">
    <text evidence="2 5">Belongs to the RxLR effector family.</text>
</comment>
<name>A0A8T1WMN5_9STRA</name>
<dbReference type="OrthoDB" id="145787at2759"/>
<evidence type="ECO:0000256" key="5">
    <source>
        <dbReference type="RuleBase" id="RU367124"/>
    </source>
</evidence>
<evidence type="ECO:0000256" key="6">
    <source>
        <dbReference type="SAM" id="MobiDB-lite"/>
    </source>
</evidence>
<sequence length="145" mass="16391">MRVSSILLAAAATLVATIDSTSATATFVQTKLPPADVVKSGNTLQNMGAGNRYLRSRNNVDEADDDGEEEIDSDDEEERTVTDKMLNQFKKWHARGDTADDVYDKYMLASHMRKAYHTGNWAAYKANPKYQKYINYVEYLNNLKK</sequence>
<comment type="caution">
    <text evidence="7">The sequence shown here is derived from an EMBL/GenBank/DDBJ whole genome shotgun (WGS) entry which is preliminary data.</text>
</comment>
<reference evidence="7" key="1">
    <citation type="submission" date="2021-02" db="EMBL/GenBank/DDBJ databases">
        <authorList>
            <person name="Palmer J.M."/>
        </authorList>
    </citation>
    <scope>NUCLEOTIDE SEQUENCE</scope>
    <source>
        <strain evidence="7">SCRP23</strain>
    </source>
</reference>
<organism evidence="7 8">
    <name type="scientific">Phytophthora boehmeriae</name>
    <dbReference type="NCBI Taxonomy" id="109152"/>
    <lineage>
        <taxon>Eukaryota</taxon>
        <taxon>Sar</taxon>
        <taxon>Stramenopiles</taxon>
        <taxon>Oomycota</taxon>
        <taxon>Peronosporomycetes</taxon>
        <taxon>Peronosporales</taxon>
        <taxon>Peronosporaceae</taxon>
        <taxon>Phytophthora</taxon>
    </lineage>
</organism>
<feature type="compositionally biased region" description="Acidic residues" evidence="6">
    <location>
        <begin position="61"/>
        <end position="78"/>
    </location>
</feature>